<protein>
    <submittedName>
        <fullName evidence="1">Uncharacterized protein</fullName>
    </submittedName>
</protein>
<gene>
    <name evidence="1" type="ORF">BD821_10310</name>
</gene>
<evidence type="ECO:0000313" key="1">
    <source>
        <dbReference type="EMBL" id="PPK48890.1"/>
    </source>
</evidence>
<dbReference type="Proteomes" id="UP000239863">
    <property type="component" value="Unassembled WGS sequence"/>
</dbReference>
<dbReference type="OrthoDB" id="1914174at2"/>
<dbReference type="AlphaFoldDB" id="A0A2S6FZ41"/>
<comment type="caution">
    <text evidence="1">The sequence shown here is derived from an EMBL/GenBank/DDBJ whole genome shotgun (WGS) entry which is preliminary data.</text>
</comment>
<name>A0A2S6FZ41_9CLOT</name>
<dbReference type="EMBL" id="PTIS01000003">
    <property type="protein sequence ID" value="PPK48890.1"/>
    <property type="molecule type" value="Genomic_DNA"/>
</dbReference>
<reference evidence="1 2" key="1">
    <citation type="submission" date="2018-02" db="EMBL/GenBank/DDBJ databases">
        <title>Genomic Encyclopedia of Archaeal and Bacterial Type Strains, Phase II (KMG-II): from individual species to whole genera.</title>
        <authorList>
            <person name="Goeker M."/>
        </authorList>
    </citation>
    <scope>NUCLEOTIDE SEQUENCE [LARGE SCALE GENOMIC DNA]</scope>
    <source>
        <strain evidence="1 2">DSM 15099</strain>
    </source>
</reference>
<organism evidence="1 2">
    <name type="scientific">Clostridium algidicarnis DSM 15099</name>
    <dbReference type="NCBI Taxonomy" id="1121295"/>
    <lineage>
        <taxon>Bacteria</taxon>
        <taxon>Bacillati</taxon>
        <taxon>Bacillota</taxon>
        <taxon>Clostridia</taxon>
        <taxon>Eubacteriales</taxon>
        <taxon>Clostridiaceae</taxon>
        <taxon>Clostridium</taxon>
    </lineage>
</organism>
<sequence length="151" mass="16520">MSKICNMAMLGDQCDSANIDTNRCCRLFIRKFSFFEGEGAGNCGEDILPRAGNDIGFSIVFGNYGEVPYNPGNNPTVRDRLVVPSGLSLRVEDLSRESGYELYSQELGRNLAVGDVLTSGTYNFTVTKGGKNNFIIEPNSVVGISMLFRIL</sequence>
<accession>A0A2S6FZ41</accession>
<evidence type="ECO:0000313" key="2">
    <source>
        <dbReference type="Proteomes" id="UP000239863"/>
    </source>
</evidence>
<proteinExistence type="predicted"/>
<dbReference type="RefSeq" id="WP_104409321.1">
    <property type="nucleotide sequence ID" value="NZ_PTIS01000003.1"/>
</dbReference>